<comment type="similarity">
    <text evidence="1">Belongs to the DEFL family.</text>
</comment>
<keyword evidence="4" id="KW-0611">Plant defense</keyword>
<evidence type="ECO:0000256" key="5">
    <source>
        <dbReference type="ARBA" id="ARBA00023157"/>
    </source>
</evidence>
<name>A0AAN7JUC6_9MYRT</name>
<evidence type="ECO:0000256" key="4">
    <source>
        <dbReference type="ARBA" id="ARBA00022821"/>
    </source>
</evidence>
<reference evidence="7 8" key="1">
    <citation type="journal article" date="2023" name="Hortic Res">
        <title>Pangenome of water caltrop reveals structural variations and asymmetric subgenome divergence after allopolyploidization.</title>
        <authorList>
            <person name="Zhang X."/>
            <person name="Chen Y."/>
            <person name="Wang L."/>
            <person name="Yuan Y."/>
            <person name="Fang M."/>
            <person name="Shi L."/>
            <person name="Lu R."/>
            <person name="Comes H.P."/>
            <person name="Ma Y."/>
            <person name="Chen Y."/>
            <person name="Huang G."/>
            <person name="Zhou Y."/>
            <person name="Zheng Z."/>
            <person name="Qiu Y."/>
        </authorList>
    </citation>
    <scope>NUCLEOTIDE SEQUENCE [LARGE SCALE GENOMIC DNA]</scope>
    <source>
        <tissue evidence="7">Roots</tissue>
    </source>
</reference>
<keyword evidence="2" id="KW-0929">Antimicrobial</keyword>
<dbReference type="PANTHER" id="PTHR33830">
    <property type="entry name" value="DEFENSIN-LIKE PROTEIN 184-RELATED"/>
    <property type="match status" value="1"/>
</dbReference>
<dbReference type="AlphaFoldDB" id="A0AAN7JUC6"/>
<dbReference type="Proteomes" id="UP001345219">
    <property type="component" value="Chromosome 2"/>
</dbReference>
<evidence type="ECO:0000256" key="3">
    <source>
        <dbReference type="ARBA" id="ARBA00022577"/>
    </source>
</evidence>
<evidence type="ECO:0000256" key="2">
    <source>
        <dbReference type="ARBA" id="ARBA00022529"/>
    </source>
</evidence>
<evidence type="ECO:0000256" key="6">
    <source>
        <dbReference type="SAM" id="SignalP"/>
    </source>
</evidence>
<dbReference type="GO" id="GO:0031640">
    <property type="term" value="P:killing of cells of another organism"/>
    <property type="evidence" value="ECO:0007669"/>
    <property type="project" value="UniProtKB-KW"/>
</dbReference>
<keyword evidence="5" id="KW-1015">Disulfide bond</keyword>
<keyword evidence="8" id="KW-1185">Reference proteome</keyword>
<keyword evidence="6" id="KW-0732">Signal</keyword>
<comment type="caution">
    <text evidence="7">The sequence shown here is derived from an EMBL/GenBank/DDBJ whole genome shotgun (WGS) entry which is preliminary data.</text>
</comment>
<dbReference type="InterPro" id="IPR010851">
    <property type="entry name" value="DEFL"/>
</dbReference>
<evidence type="ECO:0000256" key="1">
    <source>
        <dbReference type="ARBA" id="ARBA00006722"/>
    </source>
</evidence>
<evidence type="ECO:0000313" key="8">
    <source>
        <dbReference type="Proteomes" id="UP001345219"/>
    </source>
</evidence>
<dbReference type="PANTHER" id="PTHR33830:SF3">
    <property type="entry name" value="DEFENSIN-LIKE PROTEIN 127-RELATED"/>
    <property type="match status" value="1"/>
</dbReference>
<proteinExistence type="inferred from homology"/>
<evidence type="ECO:0000313" key="7">
    <source>
        <dbReference type="EMBL" id="KAK4754224.1"/>
    </source>
</evidence>
<keyword evidence="3" id="KW-0295">Fungicide</keyword>
<dbReference type="EMBL" id="JAXIOK010000015">
    <property type="protein sequence ID" value="KAK4754224.1"/>
    <property type="molecule type" value="Genomic_DNA"/>
</dbReference>
<sequence>MAKSNSFSGLFIMLLVVLATAQMMMPKGAEARRQCSKWLDIGTCNIVKCSRACTSNHGREASGHCVRDEIGTDLSCQCQWSC</sequence>
<feature type="chain" id="PRO_5042871148" evidence="6">
    <location>
        <begin position="22"/>
        <end position="82"/>
    </location>
</feature>
<protein>
    <submittedName>
        <fullName evidence="7">Uncharacterized protein</fullName>
    </submittedName>
</protein>
<dbReference type="GO" id="GO:0050832">
    <property type="term" value="P:defense response to fungus"/>
    <property type="evidence" value="ECO:0007669"/>
    <property type="project" value="UniProtKB-KW"/>
</dbReference>
<gene>
    <name evidence="7" type="ORF">SAY87_002328</name>
</gene>
<feature type="signal peptide" evidence="6">
    <location>
        <begin position="1"/>
        <end position="21"/>
    </location>
</feature>
<organism evidence="7 8">
    <name type="scientific">Trapa incisa</name>
    <dbReference type="NCBI Taxonomy" id="236973"/>
    <lineage>
        <taxon>Eukaryota</taxon>
        <taxon>Viridiplantae</taxon>
        <taxon>Streptophyta</taxon>
        <taxon>Embryophyta</taxon>
        <taxon>Tracheophyta</taxon>
        <taxon>Spermatophyta</taxon>
        <taxon>Magnoliopsida</taxon>
        <taxon>eudicotyledons</taxon>
        <taxon>Gunneridae</taxon>
        <taxon>Pentapetalae</taxon>
        <taxon>rosids</taxon>
        <taxon>malvids</taxon>
        <taxon>Myrtales</taxon>
        <taxon>Lythraceae</taxon>
        <taxon>Trapa</taxon>
    </lineage>
</organism>
<accession>A0AAN7JUC6</accession>